<dbReference type="GO" id="GO:0003677">
    <property type="term" value="F:DNA binding"/>
    <property type="evidence" value="ECO:0007669"/>
    <property type="project" value="UniProtKB-UniRule"/>
</dbReference>
<evidence type="ECO:0000313" key="8">
    <source>
        <dbReference type="Proteomes" id="UP001149090"/>
    </source>
</evidence>
<dbReference type="InterPro" id="IPR036910">
    <property type="entry name" value="HMG_box_dom_sf"/>
</dbReference>
<evidence type="ECO:0000313" key="7">
    <source>
        <dbReference type="EMBL" id="KAJ5073992.1"/>
    </source>
</evidence>
<evidence type="ECO:0000256" key="3">
    <source>
        <dbReference type="ARBA" id="ARBA00023242"/>
    </source>
</evidence>
<dbReference type="SMART" id="SM00398">
    <property type="entry name" value="HMG"/>
    <property type="match status" value="1"/>
</dbReference>
<dbReference type="PANTHER" id="PTHR48112:SF32">
    <property type="entry name" value="HIGH MOBILITY GROUP PROTEIN B3"/>
    <property type="match status" value="1"/>
</dbReference>
<dbReference type="InterPro" id="IPR050342">
    <property type="entry name" value="HMGB"/>
</dbReference>
<evidence type="ECO:0000256" key="4">
    <source>
        <dbReference type="PROSITE-ProRule" id="PRU00267"/>
    </source>
</evidence>
<evidence type="ECO:0000256" key="5">
    <source>
        <dbReference type="SAM" id="MobiDB-lite"/>
    </source>
</evidence>
<dbReference type="SUPFAM" id="SSF47095">
    <property type="entry name" value="HMG-box"/>
    <property type="match status" value="1"/>
</dbReference>
<organism evidence="7 8">
    <name type="scientific">Anaeramoeba ignava</name>
    <name type="common">Anaerobic marine amoeba</name>
    <dbReference type="NCBI Taxonomy" id="1746090"/>
    <lineage>
        <taxon>Eukaryota</taxon>
        <taxon>Metamonada</taxon>
        <taxon>Anaeramoebidae</taxon>
        <taxon>Anaeramoeba</taxon>
    </lineage>
</organism>
<dbReference type="Gene3D" id="1.10.30.10">
    <property type="entry name" value="High mobility group box domain"/>
    <property type="match status" value="1"/>
</dbReference>
<feature type="compositionally biased region" description="Acidic residues" evidence="5">
    <location>
        <begin position="149"/>
        <end position="169"/>
    </location>
</feature>
<feature type="region of interest" description="Disordered" evidence="5">
    <location>
        <begin position="103"/>
        <end position="169"/>
    </location>
</feature>
<gene>
    <name evidence="7" type="ORF">M0811_08265</name>
</gene>
<dbReference type="EMBL" id="JAPDFW010000071">
    <property type="protein sequence ID" value="KAJ5073992.1"/>
    <property type="molecule type" value="Genomic_DNA"/>
</dbReference>
<comment type="caution">
    <text evidence="7">The sequence shown here is derived from an EMBL/GenBank/DDBJ whole genome shotgun (WGS) entry which is preliminary data.</text>
</comment>
<feature type="compositionally biased region" description="Basic and acidic residues" evidence="5">
    <location>
        <begin position="1"/>
        <end position="11"/>
    </location>
</feature>
<name>A0A9Q0RBC6_ANAIG</name>
<proteinExistence type="predicted"/>
<evidence type="ECO:0000259" key="6">
    <source>
        <dbReference type="PROSITE" id="PS50118"/>
    </source>
</evidence>
<feature type="domain" description="HMG box" evidence="6">
    <location>
        <begin position="35"/>
        <end position="103"/>
    </location>
</feature>
<evidence type="ECO:0000256" key="2">
    <source>
        <dbReference type="ARBA" id="ARBA00023125"/>
    </source>
</evidence>
<dbReference type="OrthoDB" id="1919336at2759"/>
<comment type="subcellular location">
    <subcellularLocation>
        <location evidence="1">Nucleus</location>
    </subcellularLocation>
</comment>
<dbReference type="Pfam" id="PF00505">
    <property type="entry name" value="HMG_box"/>
    <property type="match status" value="1"/>
</dbReference>
<dbReference type="PRINTS" id="PR00886">
    <property type="entry name" value="HIGHMOBLTY12"/>
</dbReference>
<reference evidence="7" key="1">
    <citation type="submission" date="2022-10" db="EMBL/GenBank/DDBJ databases">
        <title>Novel sulphate-reducing endosymbionts in the free-living metamonad Anaeramoeba.</title>
        <authorList>
            <person name="Jerlstrom-Hultqvist J."/>
            <person name="Cepicka I."/>
            <person name="Gallot-Lavallee L."/>
            <person name="Salas-Leiva D."/>
            <person name="Curtis B.A."/>
            <person name="Zahonova K."/>
            <person name="Pipaliya S."/>
            <person name="Dacks J."/>
            <person name="Roger A.J."/>
        </authorList>
    </citation>
    <scope>NUCLEOTIDE SEQUENCE</scope>
    <source>
        <strain evidence="7">BMAN</strain>
    </source>
</reference>
<protein>
    <submittedName>
        <fullName evidence="7">High mobility group protein</fullName>
    </submittedName>
</protein>
<dbReference type="PROSITE" id="PS50118">
    <property type="entry name" value="HMG_BOX_2"/>
    <property type="match status" value="1"/>
</dbReference>
<feature type="DNA-binding region" description="HMG box" evidence="4">
    <location>
        <begin position="35"/>
        <end position="103"/>
    </location>
</feature>
<keyword evidence="8" id="KW-1185">Reference proteome</keyword>
<dbReference type="AlphaFoldDB" id="A0A9Q0RBC6"/>
<dbReference type="OMA" id="PCLLERE"/>
<feature type="compositionally biased region" description="Acidic residues" evidence="5">
    <location>
        <begin position="114"/>
        <end position="131"/>
    </location>
</feature>
<keyword evidence="3 4" id="KW-0539">Nucleus</keyword>
<dbReference type="GO" id="GO:0005634">
    <property type="term" value="C:nucleus"/>
    <property type="evidence" value="ECO:0007669"/>
    <property type="project" value="UniProtKB-SubCell"/>
</dbReference>
<feature type="compositionally biased region" description="Basic and acidic residues" evidence="5">
    <location>
        <begin position="132"/>
        <end position="148"/>
    </location>
</feature>
<keyword evidence="2 4" id="KW-0238">DNA-binding</keyword>
<dbReference type="Proteomes" id="UP001149090">
    <property type="component" value="Unassembled WGS sequence"/>
</dbReference>
<dbReference type="InterPro" id="IPR009071">
    <property type="entry name" value="HMG_box_dom"/>
</dbReference>
<accession>A0A9Q0RBC6</accession>
<dbReference type="PANTHER" id="PTHR48112">
    <property type="entry name" value="HIGH MOBILITY GROUP PROTEIN DSP1"/>
    <property type="match status" value="1"/>
</dbReference>
<evidence type="ECO:0000256" key="1">
    <source>
        <dbReference type="ARBA" id="ARBA00004123"/>
    </source>
</evidence>
<feature type="region of interest" description="Disordered" evidence="5">
    <location>
        <begin position="1"/>
        <end position="42"/>
    </location>
</feature>
<sequence>MEGDKKRKIEEAPAPIVEPQLEEDKRIKVAPPSPPKKPLNPYFLFSQDVREKIKLDNPELKGGEITKLIGQQWRDLDEAKKEEYKAKHKQLMEKYNEEIKEYQEKYPFPVQPSEESDISESSEQEDESDEDFQVKEEETDSEKEKDEYYEYLENDEDDEDDATDDSDSD</sequence>